<dbReference type="SUPFAM" id="SSF51658">
    <property type="entry name" value="Xylose isomerase-like"/>
    <property type="match status" value="1"/>
</dbReference>
<proteinExistence type="predicted"/>
<keyword evidence="2" id="KW-0413">Isomerase</keyword>
<comment type="caution">
    <text evidence="2">The sequence shown here is derived from an EMBL/GenBank/DDBJ whole genome shotgun (WGS) entry which is preliminary data.</text>
</comment>
<feature type="domain" description="Xylose isomerase-like TIM barrel" evidence="1">
    <location>
        <begin position="52"/>
        <end position="303"/>
    </location>
</feature>
<dbReference type="GO" id="GO:0016853">
    <property type="term" value="F:isomerase activity"/>
    <property type="evidence" value="ECO:0007669"/>
    <property type="project" value="UniProtKB-KW"/>
</dbReference>
<dbReference type="PANTHER" id="PTHR12110:SF21">
    <property type="entry name" value="XYLOSE ISOMERASE-LIKE TIM BARREL DOMAIN-CONTAINING PROTEIN"/>
    <property type="match status" value="1"/>
</dbReference>
<name>A0A7W8E2Z1_9BACT</name>
<reference evidence="2 3" key="1">
    <citation type="submission" date="2020-08" db="EMBL/GenBank/DDBJ databases">
        <title>Genomic Encyclopedia of Type Strains, Phase IV (KMG-V): Genome sequencing to study the core and pangenomes of soil and plant-associated prokaryotes.</title>
        <authorList>
            <person name="Whitman W."/>
        </authorList>
    </citation>
    <scope>NUCLEOTIDE SEQUENCE [LARGE SCALE GENOMIC DNA]</scope>
    <source>
        <strain evidence="2 3">M8UP14</strain>
    </source>
</reference>
<evidence type="ECO:0000313" key="3">
    <source>
        <dbReference type="Proteomes" id="UP000540989"/>
    </source>
</evidence>
<dbReference type="InterPro" id="IPR013022">
    <property type="entry name" value="Xyl_isomerase-like_TIM-brl"/>
</dbReference>
<accession>A0A7W8E2Z1</accession>
<dbReference type="EMBL" id="JACHIP010000002">
    <property type="protein sequence ID" value="MBB5056689.1"/>
    <property type="molecule type" value="Genomic_DNA"/>
</dbReference>
<organism evidence="2 3">
    <name type="scientific">Granulicella aggregans</name>
    <dbReference type="NCBI Taxonomy" id="474949"/>
    <lineage>
        <taxon>Bacteria</taxon>
        <taxon>Pseudomonadati</taxon>
        <taxon>Acidobacteriota</taxon>
        <taxon>Terriglobia</taxon>
        <taxon>Terriglobales</taxon>
        <taxon>Acidobacteriaceae</taxon>
        <taxon>Granulicella</taxon>
    </lineage>
</organism>
<evidence type="ECO:0000313" key="2">
    <source>
        <dbReference type="EMBL" id="MBB5056689.1"/>
    </source>
</evidence>
<dbReference type="PANTHER" id="PTHR12110">
    <property type="entry name" value="HYDROXYPYRUVATE ISOMERASE"/>
    <property type="match status" value="1"/>
</dbReference>
<dbReference type="RefSeq" id="WP_184214790.1">
    <property type="nucleotide sequence ID" value="NZ_JACHIP010000002.1"/>
</dbReference>
<dbReference type="Gene3D" id="3.20.20.150">
    <property type="entry name" value="Divalent-metal-dependent TIM barrel enzymes"/>
    <property type="match status" value="1"/>
</dbReference>
<dbReference type="InterPro" id="IPR036237">
    <property type="entry name" value="Xyl_isomerase-like_sf"/>
</dbReference>
<gene>
    <name evidence="2" type="ORF">HDF16_001374</name>
</gene>
<protein>
    <submittedName>
        <fullName evidence="2">Sugar phosphate isomerase/epimerase</fullName>
    </submittedName>
</protein>
<sequence length="321" mass="35295">MKLGLFTPLFAKLSFVDLLKELKLYPEITALEIGCGGWPGASHINPAELLASAAAAKEYRVKLADAGLTISALSCHGNPVHPDPAIARREDETFKQTVRLAEALEVPVVVTFSGCPGASADDKTPNWITAAWPPEFAQGLEWQWSERLVPYWIAAEKMAAAAGVKIALEAHPGFCVYNPETLLKLRSATGKSLGINLDPSHLWWQQIDIPEAIAELGDAIFHFHAKDVAVNPARVGVNGVLDTKSYTQLRERSWLFRSVGWGHSEIEWKKIASALRLVGYDYVMSIEHEDALMSTHEGLSSAIGMLSRVLMKEEAVEAWWV</sequence>
<dbReference type="AlphaFoldDB" id="A0A7W8E2Z1"/>
<dbReference type="Proteomes" id="UP000540989">
    <property type="component" value="Unassembled WGS sequence"/>
</dbReference>
<dbReference type="InterPro" id="IPR050312">
    <property type="entry name" value="IolE/XylAMocC-like"/>
</dbReference>
<dbReference type="Pfam" id="PF01261">
    <property type="entry name" value="AP_endonuc_2"/>
    <property type="match status" value="1"/>
</dbReference>
<evidence type="ECO:0000259" key="1">
    <source>
        <dbReference type="Pfam" id="PF01261"/>
    </source>
</evidence>
<keyword evidence="3" id="KW-1185">Reference proteome</keyword>